<dbReference type="EMBL" id="JASGXD010000008">
    <property type="protein sequence ID" value="KAK6004129.1"/>
    <property type="molecule type" value="Genomic_DNA"/>
</dbReference>
<evidence type="ECO:0000256" key="1">
    <source>
        <dbReference type="SAM" id="MobiDB-lite"/>
    </source>
</evidence>
<evidence type="ECO:0000313" key="2">
    <source>
        <dbReference type="EMBL" id="KAK6004129.1"/>
    </source>
</evidence>
<evidence type="ECO:0000313" key="3">
    <source>
        <dbReference type="Proteomes" id="UP001341245"/>
    </source>
</evidence>
<feature type="compositionally biased region" description="Low complexity" evidence="1">
    <location>
        <begin position="60"/>
        <end position="74"/>
    </location>
</feature>
<dbReference type="Proteomes" id="UP001341245">
    <property type="component" value="Unassembled WGS sequence"/>
</dbReference>
<gene>
    <name evidence="2" type="ORF">QM012_008979</name>
</gene>
<comment type="caution">
    <text evidence="2">The sequence shown here is derived from an EMBL/GenBank/DDBJ whole genome shotgun (WGS) entry which is preliminary data.</text>
</comment>
<keyword evidence="3" id="KW-1185">Reference proteome</keyword>
<name>A0ABR0TI60_AURPU</name>
<accession>A0ABR0TI60</accession>
<feature type="region of interest" description="Disordered" evidence="1">
    <location>
        <begin position="1"/>
        <end position="87"/>
    </location>
</feature>
<proteinExistence type="predicted"/>
<organism evidence="2 3">
    <name type="scientific">Aureobasidium pullulans</name>
    <name type="common">Black yeast</name>
    <name type="synonym">Pullularia pullulans</name>
    <dbReference type="NCBI Taxonomy" id="5580"/>
    <lineage>
        <taxon>Eukaryota</taxon>
        <taxon>Fungi</taxon>
        <taxon>Dikarya</taxon>
        <taxon>Ascomycota</taxon>
        <taxon>Pezizomycotina</taxon>
        <taxon>Dothideomycetes</taxon>
        <taxon>Dothideomycetidae</taxon>
        <taxon>Dothideales</taxon>
        <taxon>Saccotheciaceae</taxon>
        <taxon>Aureobasidium</taxon>
    </lineage>
</organism>
<sequence>MANEPRGAWARPRPGTARTPQQSRSSNASPAPAASSATAPAAAAAAKPVPSPAPTGNVWAARAAAQKAAPAKTADAGKKKEQNAPVAAAVTSAIPGAQETHVPVNNFNNGEVKQLLGRGQASSVYKSEYDGSASDASSVDAGCMANGKSFRVHLNEQVTAALKKQQEEEK</sequence>
<protein>
    <submittedName>
        <fullName evidence="2">Uncharacterized protein</fullName>
    </submittedName>
</protein>
<reference evidence="2 3" key="1">
    <citation type="submission" date="2023-11" db="EMBL/GenBank/DDBJ databases">
        <title>Draft genome sequence and annotation of the polyextremotolerant black yeast-like fungus Aureobasidium pullulans NRRL 62042.</title>
        <authorList>
            <person name="Dielentheis-Frenken M.R.E."/>
            <person name="Wibberg D."/>
            <person name="Blank L.M."/>
            <person name="Tiso T."/>
        </authorList>
    </citation>
    <scope>NUCLEOTIDE SEQUENCE [LARGE SCALE GENOMIC DNA]</scope>
    <source>
        <strain evidence="2 3">NRRL 62042</strain>
    </source>
</reference>
<feature type="compositionally biased region" description="Low complexity" evidence="1">
    <location>
        <begin position="23"/>
        <end position="48"/>
    </location>
</feature>